<proteinExistence type="inferred from homology"/>
<dbReference type="GO" id="GO:0008270">
    <property type="term" value="F:zinc ion binding"/>
    <property type="evidence" value="ECO:0007669"/>
    <property type="project" value="UniProtKB-KW"/>
</dbReference>
<evidence type="ECO:0000256" key="1">
    <source>
        <dbReference type="ARBA" id="ARBA00003357"/>
    </source>
</evidence>
<name>A0AAD5TQ82_9FUNG</name>
<feature type="compositionally biased region" description="Acidic residues" evidence="11">
    <location>
        <begin position="96"/>
        <end position="110"/>
    </location>
</feature>
<dbReference type="PANTHER" id="PTHR20934">
    <property type="entry name" value="TRANSCRIPTION ELONGATION FACTOR 1 HOMOLOG"/>
    <property type="match status" value="1"/>
</dbReference>
<keyword evidence="4 10" id="KW-0479">Metal-binding</keyword>
<evidence type="ECO:0000256" key="7">
    <source>
        <dbReference type="ARBA" id="ARBA00023015"/>
    </source>
</evidence>
<evidence type="ECO:0000256" key="11">
    <source>
        <dbReference type="SAM" id="MobiDB-lite"/>
    </source>
</evidence>
<reference evidence="12" key="1">
    <citation type="submission" date="2020-05" db="EMBL/GenBank/DDBJ databases">
        <title>Phylogenomic resolution of chytrid fungi.</title>
        <authorList>
            <person name="Stajich J.E."/>
            <person name="Amses K."/>
            <person name="Simmons R."/>
            <person name="Seto K."/>
            <person name="Myers J."/>
            <person name="Bonds A."/>
            <person name="Quandt C.A."/>
            <person name="Barry K."/>
            <person name="Liu P."/>
            <person name="Grigoriev I."/>
            <person name="Longcore J.E."/>
            <person name="James T.Y."/>
        </authorList>
    </citation>
    <scope>NUCLEOTIDE SEQUENCE</scope>
    <source>
        <strain evidence="12">JEL0379</strain>
    </source>
</reference>
<evidence type="ECO:0000256" key="4">
    <source>
        <dbReference type="ARBA" id="ARBA00022723"/>
    </source>
</evidence>
<evidence type="ECO:0000313" key="13">
    <source>
        <dbReference type="Proteomes" id="UP001212152"/>
    </source>
</evidence>
<dbReference type="GO" id="GO:0000993">
    <property type="term" value="F:RNA polymerase II complex binding"/>
    <property type="evidence" value="ECO:0007669"/>
    <property type="project" value="TreeGrafter"/>
</dbReference>
<dbReference type="SUPFAM" id="SSF57783">
    <property type="entry name" value="Zinc beta-ribbon"/>
    <property type="match status" value="1"/>
</dbReference>
<feature type="compositionally biased region" description="Basic and acidic residues" evidence="11">
    <location>
        <begin position="170"/>
        <end position="181"/>
    </location>
</feature>
<dbReference type="PANTHER" id="PTHR20934:SF0">
    <property type="entry name" value="TRANSCRIPTION ELONGATION FACTOR 1 HOMOLOG"/>
    <property type="match status" value="1"/>
</dbReference>
<keyword evidence="8 10" id="KW-0804">Transcription</keyword>
<evidence type="ECO:0000256" key="3">
    <source>
        <dbReference type="ARBA" id="ARBA00009730"/>
    </source>
</evidence>
<keyword evidence="7 10" id="KW-0805">Transcription regulation</keyword>
<evidence type="ECO:0000256" key="6">
    <source>
        <dbReference type="ARBA" id="ARBA00022833"/>
    </source>
</evidence>
<feature type="compositionally biased region" description="Acidic residues" evidence="11">
    <location>
        <begin position="145"/>
        <end position="159"/>
    </location>
</feature>
<organism evidence="12 13">
    <name type="scientific">Geranomyces variabilis</name>
    <dbReference type="NCBI Taxonomy" id="109894"/>
    <lineage>
        <taxon>Eukaryota</taxon>
        <taxon>Fungi</taxon>
        <taxon>Fungi incertae sedis</taxon>
        <taxon>Chytridiomycota</taxon>
        <taxon>Chytridiomycota incertae sedis</taxon>
        <taxon>Chytridiomycetes</taxon>
        <taxon>Spizellomycetales</taxon>
        <taxon>Powellomycetaceae</taxon>
        <taxon>Geranomyces</taxon>
    </lineage>
</organism>
<evidence type="ECO:0000256" key="10">
    <source>
        <dbReference type="RuleBase" id="RU364033"/>
    </source>
</evidence>
<protein>
    <recommendedName>
        <fullName evidence="10">Transcription elongation factor 1 homolog</fullName>
    </recommendedName>
</protein>
<evidence type="ECO:0000256" key="8">
    <source>
        <dbReference type="ARBA" id="ARBA00023163"/>
    </source>
</evidence>
<keyword evidence="6 10" id="KW-0862">Zinc</keyword>
<dbReference type="AlphaFoldDB" id="A0AAD5TQ82"/>
<dbReference type="GO" id="GO:0006368">
    <property type="term" value="P:transcription elongation by RNA polymerase II"/>
    <property type="evidence" value="ECO:0007669"/>
    <property type="project" value="TreeGrafter"/>
</dbReference>
<gene>
    <name evidence="12" type="ORF">HDU87_003362</name>
</gene>
<comment type="function">
    <text evidence="1 10">Transcription elongation factor implicated in the maintenance of proper chromatin structure in actively transcribed regions.</text>
</comment>
<evidence type="ECO:0000256" key="9">
    <source>
        <dbReference type="ARBA" id="ARBA00023242"/>
    </source>
</evidence>
<feature type="compositionally biased region" description="Acidic residues" evidence="11">
    <location>
        <begin position="194"/>
        <end position="204"/>
    </location>
</feature>
<feature type="region of interest" description="Disordered" evidence="11">
    <location>
        <begin position="77"/>
        <end position="204"/>
    </location>
</feature>
<evidence type="ECO:0000256" key="5">
    <source>
        <dbReference type="ARBA" id="ARBA00022771"/>
    </source>
</evidence>
<evidence type="ECO:0000313" key="12">
    <source>
        <dbReference type="EMBL" id="KAJ3178807.1"/>
    </source>
</evidence>
<keyword evidence="9 10" id="KW-0539">Nucleus</keyword>
<feature type="compositionally biased region" description="Basic and acidic residues" evidence="11">
    <location>
        <begin position="77"/>
        <end position="88"/>
    </location>
</feature>
<keyword evidence="5 10" id="KW-0863">Zinc-finger</keyword>
<dbReference type="InterPro" id="IPR007808">
    <property type="entry name" value="Elf1"/>
</dbReference>
<accession>A0AAD5TQ82</accession>
<dbReference type="EMBL" id="JADGJQ010000024">
    <property type="protein sequence ID" value="KAJ3178807.1"/>
    <property type="molecule type" value="Genomic_DNA"/>
</dbReference>
<dbReference type="Proteomes" id="UP001212152">
    <property type="component" value="Unassembled WGS sequence"/>
</dbReference>
<sequence length="204" mass="22965">MGKRKTARKPQKRLKQVLSKKFLCIYCSHDDTVTVKIDRTAKAGRLACSACGVSFETPIHSLAEPVDVYSTWIDAAESKQREEDERKRAAARAMDPTEDEGQDEYDDEELPPSRRSGSVPLSDEGGDEDADLPAGPRMRSRVASDEDEDDEVAGYEDEERYSTAKRRRSLTPEDRDEELSRPSKKKGLEGLFGDTDEEDDDEDE</sequence>
<dbReference type="FunFam" id="2.20.25.190:FF:000001">
    <property type="entry name" value="Transcription elongation factor 1 homolog"/>
    <property type="match status" value="1"/>
</dbReference>
<comment type="caution">
    <text evidence="12">The sequence shown here is derived from an EMBL/GenBank/DDBJ whole genome shotgun (WGS) entry which is preliminary data.</text>
</comment>
<comment type="subcellular location">
    <subcellularLocation>
        <location evidence="2 10">Nucleus</location>
    </subcellularLocation>
</comment>
<dbReference type="GO" id="GO:0008023">
    <property type="term" value="C:transcription elongation factor complex"/>
    <property type="evidence" value="ECO:0007669"/>
    <property type="project" value="TreeGrafter"/>
</dbReference>
<dbReference type="InterPro" id="IPR038567">
    <property type="entry name" value="T_Elf1_sf"/>
</dbReference>
<dbReference type="Pfam" id="PF05129">
    <property type="entry name" value="Zn_ribbon_Elf1"/>
    <property type="match status" value="1"/>
</dbReference>
<dbReference type="Gene3D" id="2.20.25.190">
    <property type="match status" value="1"/>
</dbReference>
<keyword evidence="13" id="KW-1185">Reference proteome</keyword>
<evidence type="ECO:0000256" key="2">
    <source>
        <dbReference type="ARBA" id="ARBA00004123"/>
    </source>
</evidence>
<comment type="similarity">
    <text evidence="3 10">Belongs to the ELOF1 family.</text>
</comment>